<dbReference type="PANTHER" id="PTHR43540:SF1">
    <property type="entry name" value="ISOCHORISMATASE HYDROLASE"/>
    <property type="match status" value="1"/>
</dbReference>
<comment type="caution">
    <text evidence="3">The sequence shown here is derived from an EMBL/GenBank/DDBJ whole genome shotgun (WGS) entry which is preliminary data.</text>
</comment>
<dbReference type="InterPro" id="IPR036380">
    <property type="entry name" value="Isochorismatase-like_sf"/>
</dbReference>
<keyword evidence="1" id="KW-0378">Hydrolase</keyword>
<dbReference type="SUPFAM" id="SSF52499">
    <property type="entry name" value="Isochorismatase-like hydrolases"/>
    <property type="match status" value="1"/>
</dbReference>
<feature type="domain" description="Isochorismatase-like" evidence="2">
    <location>
        <begin position="37"/>
        <end position="217"/>
    </location>
</feature>
<evidence type="ECO:0000256" key="1">
    <source>
        <dbReference type="ARBA" id="ARBA00022801"/>
    </source>
</evidence>
<protein>
    <submittedName>
        <fullName evidence="3">Nicotinamidase-related amidase</fullName>
    </submittedName>
</protein>
<dbReference type="InterPro" id="IPR000868">
    <property type="entry name" value="Isochorismatase-like_dom"/>
</dbReference>
<dbReference type="RefSeq" id="WP_233345466.1">
    <property type="nucleotide sequence ID" value="NZ_RBII01000001.1"/>
</dbReference>
<evidence type="ECO:0000259" key="2">
    <source>
        <dbReference type="Pfam" id="PF00857"/>
    </source>
</evidence>
<keyword evidence="4" id="KW-1185">Reference proteome</keyword>
<dbReference type="Proteomes" id="UP000282211">
    <property type="component" value="Unassembled WGS sequence"/>
</dbReference>
<dbReference type="FunCoup" id="A0A420WLQ8">
    <property type="interactions" value="105"/>
</dbReference>
<evidence type="ECO:0000313" key="4">
    <source>
        <dbReference type="Proteomes" id="UP000282211"/>
    </source>
</evidence>
<organism evidence="3 4">
    <name type="scientific">Litorimonas taeanensis</name>
    <dbReference type="NCBI Taxonomy" id="568099"/>
    <lineage>
        <taxon>Bacteria</taxon>
        <taxon>Pseudomonadati</taxon>
        <taxon>Pseudomonadota</taxon>
        <taxon>Alphaproteobacteria</taxon>
        <taxon>Maricaulales</taxon>
        <taxon>Robiginitomaculaceae</taxon>
    </lineage>
</organism>
<reference evidence="3 4" key="1">
    <citation type="submission" date="2018-10" db="EMBL/GenBank/DDBJ databases">
        <title>Genomic Encyclopedia of Type Strains, Phase IV (KMG-IV): sequencing the most valuable type-strain genomes for metagenomic binning, comparative biology and taxonomic classification.</title>
        <authorList>
            <person name="Goeker M."/>
        </authorList>
    </citation>
    <scope>NUCLEOTIDE SEQUENCE [LARGE SCALE GENOMIC DNA]</scope>
    <source>
        <strain evidence="3 4">DSM 22008</strain>
    </source>
</reference>
<sequence length="228" mass="25912">MKTESTMTLSDKTARQIFEEVRSNPARKRFGFGERMAIVNVDPQKSYTRPDLFKTGYVTDPEQMSHINALSKLIRSKGLPVIWTHVAYMENAADCGIWGTRTDTPDSLQNIKFGSERAEFDDRLEIHRDVDAVYTKRMPSAFFETPLNSFLNFHKIDTVVVTGGSTSGCVRATAVDSLSYGYRTIVPIETTADKHESYHFANLTDLLIKYADVVDVKDVYEWLENYEG</sequence>
<proteinExistence type="predicted"/>
<dbReference type="Pfam" id="PF00857">
    <property type="entry name" value="Isochorismatase"/>
    <property type="match status" value="1"/>
</dbReference>
<dbReference type="GO" id="GO:0016787">
    <property type="term" value="F:hydrolase activity"/>
    <property type="evidence" value="ECO:0007669"/>
    <property type="project" value="UniProtKB-KW"/>
</dbReference>
<dbReference type="InParanoid" id="A0A420WLQ8"/>
<gene>
    <name evidence="3" type="ORF">DES40_1290</name>
</gene>
<dbReference type="InterPro" id="IPR050272">
    <property type="entry name" value="Isochorismatase-like_hydrls"/>
</dbReference>
<dbReference type="Gene3D" id="3.40.50.850">
    <property type="entry name" value="Isochorismatase-like"/>
    <property type="match status" value="1"/>
</dbReference>
<dbReference type="EMBL" id="RBII01000001">
    <property type="protein sequence ID" value="RKQ71954.1"/>
    <property type="molecule type" value="Genomic_DNA"/>
</dbReference>
<dbReference type="AlphaFoldDB" id="A0A420WLQ8"/>
<name>A0A420WLQ8_9PROT</name>
<evidence type="ECO:0000313" key="3">
    <source>
        <dbReference type="EMBL" id="RKQ71954.1"/>
    </source>
</evidence>
<dbReference type="PANTHER" id="PTHR43540">
    <property type="entry name" value="PEROXYUREIDOACRYLATE/UREIDOACRYLATE AMIDOHYDROLASE-RELATED"/>
    <property type="match status" value="1"/>
</dbReference>
<accession>A0A420WLQ8</accession>